<name>A0A9Q1JJ26_9CARY</name>
<dbReference type="EMBL" id="JAKOGI010004022">
    <property type="protein sequence ID" value="KAJ8420005.1"/>
    <property type="molecule type" value="Genomic_DNA"/>
</dbReference>
<feature type="region of interest" description="Disordered" evidence="1">
    <location>
        <begin position="1"/>
        <end position="37"/>
    </location>
</feature>
<proteinExistence type="predicted"/>
<evidence type="ECO:0000313" key="2">
    <source>
        <dbReference type="EMBL" id="KAJ8420005.1"/>
    </source>
</evidence>
<dbReference type="OrthoDB" id="425619at2759"/>
<evidence type="ECO:0000256" key="1">
    <source>
        <dbReference type="SAM" id="MobiDB-lite"/>
    </source>
</evidence>
<dbReference type="AlphaFoldDB" id="A0A9Q1JJ26"/>
<dbReference type="Proteomes" id="UP001153076">
    <property type="component" value="Unassembled WGS sequence"/>
</dbReference>
<protein>
    <submittedName>
        <fullName evidence="2">Uncharacterized protein</fullName>
    </submittedName>
</protein>
<comment type="caution">
    <text evidence="2">The sequence shown here is derived from an EMBL/GenBank/DDBJ whole genome shotgun (WGS) entry which is preliminary data.</text>
</comment>
<sequence>MARGGKRGRPRSVLPNNSPDPAVVVQHEEESSTPSISPSIEAQLLTTINGTVIQQAPAANTLPVPLLSSYASMVDLDKNYIEFFNDNEILIRQHVTYEWKPVKCAHYHMFGHEEPVCKKKGEVRKEWRRVQREEPVTIQAQQGEGNGNDNAEYTLIPSEIAAR</sequence>
<feature type="region of interest" description="Disordered" evidence="1">
    <location>
        <begin position="136"/>
        <end position="163"/>
    </location>
</feature>
<feature type="compositionally biased region" description="Basic residues" evidence="1">
    <location>
        <begin position="1"/>
        <end position="10"/>
    </location>
</feature>
<keyword evidence="3" id="KW-1185">Reference proteome</keyword>
<organism evidence="2 3">
    <name type="scientific">Carnegiea gigantea</name>
    <dbReference type="NCBI Taxonomy" id="171969"/>
    <lineage>
        <taxon>Eukaryota</taxon>
        <taxon>Viridiplantae</taxon>
        <taxon>Streptophyta</taxon>
        <taxon>Embryophyta</taxon>
        <taxon>Tracheophyta</taxon>
        <taxon>Spermatophyta</taxon>
        <taxon>Magnoliopsida</taxon>
        <taxon>eudicotyledons</taxon>
        <taxon>Gunneridae</taxon>
        <taxon>Pentapetalae</taxon>
        <taxon>Caryophyllales</taxon>
        <taxon>Cactineae</taxon>
        <taxon>Cactaceae</taxon>
        <taxon>Cactoideae</taxon>
        <taxon>Echinocereeae</taxon>
        <taxon>Carnegiea</taxon>
    </lineage>
</organism>
<accession>A0A9Q1JJ26</accession>
<evidence type="ECO:0000313" key="3">
    <source>
        <dbReference type="Proteomes" id="UP001153076"/>
    </source>
</evidence>
<reference evidence="2" key="1">
    <citation type="submission" date="2022-04" db="EMBL/GenBank/DDBJ databases">
        <title>Carnegiea gigantea Genome sequencing and assembly v2.</title>
        <authorList>
            <person name="Copetti D."/>
            <person name="Sanderson M.J."/>
            <person name="Burquez A."/>
            <person name="Wojciechowski M.F."/>
        </authorList>
    </citation>
    <scope>NUCLEOTIDE SEQUENCE</scope>
    <source>
        <strain evidence="2">SGP5-SGP5p</strain>
        <tissue evidence="2">Aerial part</tissue>
    </source>
</reference>
<gene>
    <name evidence="2" type="ORF">Cgig2_006618</name>
</gene>
<feature type="compositionally biased region" description="Polar residues" evidence="1">
    <location>
        <begin position="138"/>
        <end position="151"/>
    </location>
</feature>